<feature type="domain" description="HTH luxR-type" evidence="1">
    <location>
        <begin position="197"/>
        <end position="262"/>
    </location>
</feature>
<dbReference type="GO" id="GO:0006355">
    <property type="term" value="P:regulation of DNA-templated transcription"/>
    <property type="evidence" value="ECO:0007669"/>
    <property type="project" value="InterPro"/>
</dbReference>
<dbReference type="InterPro" id="IPR000792">
    <property type="entry name" value="Tscrpt_reg_LuxR_C"/>
</dbReference>
<dbReference type="Proteomes" id="UP000545606">
    <property type="component" value="Unassembled WGS sequence"/>
</dbReference>
<evidence type="ECO:0000259" key="1">
    <source>
        <dbReference type="PROSITE" id="PS50043"/>
    </source>
</evidence>
<dbReference type="InterPro" id="IPR016032">
    <property type="entry name" value="Sig_transdc_resp-reg_C-effctor"/>
</dbReference>
<dbReference type="Gene3D" id="1.10.10.10">
    <property type="entry name" value="Winged helix-like DNA-binding domain superfamily/Winged helix DNA-binding domain"/>
    <property type="match status" value="1"/>
</dbReference>
<name>A0A838Y447_9NEIS</name>
<dbReference type="PROSITE" id="PS50043">
    <property type="entry name" value="HTH_LUXR_2"/>
    <property type="match status" value="1"/>
</dbReference>
<comment type="caution">
    <text evidence="2">The sequence shown here is derived from an EMBL/GenBank/DDBJ whole genome shotgun (WGS) entry which is preliminary data.</text>
</comment>
<dbReference type="CDD" id="cd06170">
    <property type="entry name" value="LuxR_C_like"/>
    <property type="match status" value="1"/>
</dbReference>
<dbReference type="Pfam" id="PF00196">
    <property type="entry name" value="GerE"/>
    <property type="match status" value="1"/>
</dbReference>
<proteinExistence type="predicted"/>
<organism evidence="2 3">
    <name type="scientific">Aquitalea aquatica</name>
    <dbReference type="NCBI Taxonomy" id="3044273"/>
    <lineage>
        <taxon>Bacteria</taxon>
        <taxon>Pseudomonadati</taxon>
        <taxon>Pseudomonadota</taxon>
        <taxon>Betaproteobacteria</taxon>
        <taxon>Neisseriales</taxon>
        <taxon>Chromobacteriaceae</taxon>
        <taxon>Aquitalea</taxon>
    </lineage>
</organism>
<evidence type="ECO:0000313" key="2">
    <source>
        <dbReference type="EMBL" id="MBA4710123.1"/>
    </source>
</evidence>
<accession>A0A838Y447</accession>
<dbReference type="SUPFAM" id="SSF46894">
    <property type="entry name" value="C-terminal effector domain of the bipartite response regulators"/>
    <property type="match status" value="1"/>
</dbReference>
<dbReference type="EMBL" id="JACERN010000040">
    <property type="protein sequence ID" value="MBA4710123.1"/>
    <property type="molecule type" value="Genomic_DNA"/>
</dbReference>
<dbReference type="SMART" id="SM00421">
    <property type="entry name" value="HTH_LUXR"/>
    <property type="match status" value="1"/>
</dbReference>
<reference evidence="2 3" key="1">
    <citation type="submission" date="2020-07" db="EMBL/GenBank/DDBJ databases">
        <title>Draft genome sequence of violacein-producing bacteria and related species.</title>
        <authorList>
            <person name="Wilson H.S."/>
            <person name="De Leon M.E."/>
        </authorList>
    </citation>
    <scope>NUCLEOTIDE SEQUENCE [LARGE SCALE GENOMIC DNA]</scope>
    <source>
        <strain evidence="2 3">HSC-21Su07</strain>
    </source>
</reference>
<gene>
    <name evidence="2" type="ORF">H2Z84_17250</name>
</gene>
<keyword evidence="3" id="KW-1185">Reference proteome</keyword>
<sequence length="262" mass="29252">MSGEMHIPLETAAELVASLGGADFPHKLWQWLHAQIPLCHLSAARFNQPAADAVVQSVDWLFSRSADGVQDSEPALLSYLEKHWRQDPLLSHITPLQDPQLVLIRHEDIAAQDYVDDVFRRHQISAECNLLGRAADGVYALALYRQRDQPPFALEELALLRRLVALLLPLLVQHARLTVSLRRSQLPSLPHLFDKRLATTGIRLSPREQAMCHCLLQGMSAQGAAVQLGVKESSCKTYIDRAFLKLGVKSKAQLYGWCLACV</sequence>
<dbReference type="InterPro" id="IPR036388">
    <property type="entry name" value="WH-like_DNA-bd_sf"/>
</dbReference>
<dbReference type="AlphaFoldDB" id="A0A838Y447"/>
<protein>
    <submittedName>
        <fullName evidence="2">Helix-turn-helix transcriptional regulator</fullName>
    </submittedName>
</protein>
<dbReference type="GO" id="GO:0003677">
    <property type="term" value="F:DNA binding"/>
    <property type="evidence" value="ECO:0007669"/>
    <property type="project" value="InterPro"/>
</dbReference>
<evidence type="ECO:0000313" key="3">
    <source>
        <dbReference type="Proteomes" id="UP000545606"/>
    </source>
</evidence>